<keyword evidence="1 7" id="KW-0732">Signal</keyword>
<dbReference type="GO" id="GO:0008932">
    <property type="term" value="F:lytic endotransglycosylase activity"/>
    <property type="evidence" value="ECO:0007669"/>
    <property type="project" value="UniProtKB-UniRule"/>
</dbReference>
<feature type="region of interest" description="Disordered" evidence="6">
    <location>
        <begin position="24"/>
        <end position="96"/>
    </location>
</feature>
<dbReference type="EC" id="4.2.2.-" evidence="4"/>
<evidence type="ECO:0000313" key="9">
    <source>
        <dbReference type="EMBL" id="MBB5209611.1"/>
    </source>
</evidence>
<dbReference type="PANTHER" id="PTHR34183">
    <property type="entry name" value="ENDOLYTIC PEPTIDOGLYCAN TRANSGLYCOSYLASE RLPA"/>
    <property type="match status" value="1"/>
</dbReference>
<comment type="similarity">
    <text evidence="4 5">Belongs to the RlpA family.</text>
</comment>
<dbReference type="InterPro" id="IPR036680">
    <property type="entry name" value="SPOR-like_sf"/>
</dbReference>
<dbReference type="Gene3D" id="3.30.70.1070">
    <property type="entry name" value="Sporulation related repeat"/>
    <property type="match status" value="1"/>
</dbReference>
<keyword evidence="9" id="KW-0449">Lipoprotein</keyword>
<evidence type="ECO:0000256" key="2">
    <source>
        <dbReference type="ARBA" id="ARBA00023239"/>
    </source>
</evidence>
<dbReference type="Proteomes" id="UP000521199">
    <property type="component" value="Unassembled WGS sequence"/>
</dbReference>
<dbReference type="SUPFAM" id="SSF50685">
    <property type="entry name" value="Barwin-like endoglucanases"/>
    <property type="match status" value="1"/>
</dbReference>
<dbReference type="PROSITE" id="PS51724">
    <property type="entry name" value="SPOR"/>
    <property type="match status" value="1"/>
</dbReference>
<dbReference type="GO" id="GO:0071555">
    <property type="term" value="P:cell wall organization"/>
    <property type="evidence" value="ECO:0007669"/>
    <property type="project" value="UniProtKB-KW"/>
</dbReference>
<dbReference type="Pfam" id="PF05036">
    <property type="entry name" value="SPOR"/>
    <property type="match status" value="1"/>
</dbReference>
<evidence type="ECO:0000256" key="5">
    <source>
        <dbReference type="RuleBase" id="RU003495"/>
    </source>
</evidence>
<gene>
    <name evidence="4" type="primary">rlpA</name>
    <name evidence="9" type="ORF">HNQ52_003183</name>
</gene>
<evidence type="ECO:0000256" key="6">
    <source>
        <dbReference type="SAM" id="MobiDB-lite"/>
    </source>
</evidence>
<evidence type="ECO:0000256" key="7">
    <source>
        <dbReference type="SAM" id="SignalP"/>
    </source>
</evidence>
<keyword evidence="10" id="KW-1185">Reference proteome</keyword>
<dbReference type="HAMAP" id="MF_02071">
    <property type="entry name" value="RlpA"/>
    <property type="match status" value="1"/>
</dbReference>
<accession>A0A7W8DAL3</accession>
<protein>
    <recommendedName>
        <fullName evidence="4">Endolytic peptidoglycan transglycosylase RlpA</fullName>
        <ecNumber evidence="4">4.2.2.-</ecNumber>
    </recommendedName>
</protein>
<evidence type="ECO:0000313" key="10">
    <source>
        <dbReference type="Proteomes" id="UP000521199"/>
    </source>
</evidence>
<feature type="compositionally biased region" description="Low complexity" evidence="6">
    <location>
        <begin position="223"/>
        <end position="234"/>
    </location>
</feature>
<comment type="function">
    <text evidence="4">Lytic transglycosylase with a strong preference for naked glycan strands that lack stem peptides.</text>
</comment>
<dbReference type="Gene3D" id="2.40.40.10">
    <property type="entry name" value="RlpA-like domain"/>
    <property type="match status" value="1"/>
</dbReference>
<sequence>MIRTLALLLALLCLAACTGAPVKNKPPAGAGSASAHRPGERGTGYPERITGARPDKPGEYTAGGLYRPGVPDSGPPVPPDISRLPEPVPKAEPRARYGNRSPYTVLGKVYHVLPNAAGYVERGTASWYGTKFHGRATSSLEPYDMYQFTAAHKSLPLPTYARVTNLDNGRSVVVRVNDRGPFHAGRIIDLSYAAAIKLGIHVHGTGRVEVRALTPGEEPPPVSASAPPARESPSIHAPVAGSSGRVWLQVASFGERANAKRLEDRLQDADIRRVDVQKAQAGDRRVYRVRIGPFDSRDAAAAVADKVRALGLGSPAFVTH</sequence>
<dbReference type="FunFam" id="2.40.40.10:FF:000003">
    <property type="entry name" value="Endolytic peptidoglycan transglycosylase RlpA"/>
    <property type="match status" value="1"/>
</dbReference>
<dbReference type="InterPro" id="IPR012997">
    <property type="entry name" value="RplA"/>
</dbReference>
<evidence type="ECO:0000259" key="8">
    <source>
        <dbReference type="PROSITE" id="PS51724"/>
    </source>
</evidence>
<dbReference type="InterPro" id="IPR007730">
    <property type="entry name" value="SPOR-like_dom"/>
</dbReference>
<dbReference type="AlphaFoldDB" id="A0A7W8DAL3"/>
<dbReference type="EMBL" id="JACHHP010000007">
    <property type="protein sequence ID" value="MBB5209611.1"/>
    <property type="molecule type" value="Genomic_DNA"/>
</dbReference>
<keyword evidence="3 4" id="KW-0961">Cell wall biogenesis/degradation</keyword>
<dbReference type="CDD" id="cd22268">
    <property type="entry name" value="DPBB_RlpA-like"/>
    <property type="match status" value="1"/>
</dbReference>
<dbReference type="SUPFAM" id="SSF110997">
    <property type="entry name" value="Sporulation related repeat"/>
    <property type="match status" value="1"/>
</dbReference>
<organism evidence="9 10">
    <name type="scientific">Chiayiivirga flava</name>
    <dbReference type="NCBI Taxonomy" id="659595"/>
    <lineage>
        <taxon>Bacteria</taxon>
        <taxon>Pseudomonadati</taxon>
        <taxon>Pseudomonadota</taxon>
        <taxon>Gammaproteobacteria</taxon>
        <taxon>Lysobacterales</taxon>
        <taxon>Lysobacteraceae</taxon>
        <taxon>Chiayiivirga</taxon>
    </lineage>
</organism>
<dbReference type="RefSeq" id="WP_183962150.1">
    <property type="nucleotide sequence ID" value="NZ_JACHHP010000007.1"/>
</dbReference>
<keyword evidence="2 4" id="KW-0456">Lyase</keyword>
<dbReference type="NCBIfam" id="TIGR00413">
    <property type="entry name" value="rlpA"/>
    <property type="match status" value="1"/>
</dbReference>
<feature type="region of interest" description="Disordered" evidence="6">
    <location>
        <begin position="214"/>
        <end position="238"/>
    </location>
</feature>
<feature type="domain" description="SPOR" evidence="8">
    <location>
        <begin position="240"/>
        <end position="320"/>
    </location>
</feature>
<dbReference type="InterPro" id="IPR034718">
    <property type="entry name" value="RlpA"/>
</dbReference>
<comment type="caution">
    <text evidence="9">The sequence shown here is derived from an EMBL/GenBank/DDBJ whole genome shotgun (WGS) entry which is preliminary data.</text>
</comment>
<dbReference type="GO" id="GO:0042834">
    <property type="term" value="F:peptidoglycan binding"/>
    <property type="evidence" value="ECO:0007669"/>
    <property type="project" value="InterPro"/>
</dbReference>
<dbReference type="GO" id="GO:0000270">
    <property type="term" value="P:peptidoglycan metabolic process"/>
    <property type="evidence" value="ECO:0007669"/>
    <property type="project" value="UniProtKB-UniRule"/>
</dbReference>
<dbReference type="PANTHER" id="PTHR34183:SF1">
    <property type="entry name" value="ENDOLYTIC PEPTIDOGLYCAN TRANSGLYCOSYLASE RLPA"/>
    <property type="match status" value="1"/>
</dbReference>
<feature type="signal peptide" evidence="7">
    <location>
        <begin position="1"/>
        <end position="15"/>
    </location>
</feature>
<dbReference type="InterPro" id="IPR009009">
    <property type="entry name" value="RlpA-like_DPBB"/>
</dbReference>
<evidence type="ECO:0000256" key="1">
    <source>
        <dbReference type="ARBA" id="ARBA00022729"/>
    </source>
</evidence>
<evidence type="ECO:0000256" key="4">
    <source>
        <dbReference type="HAMAP-Rule" id="MF_02071"/>
    </source>
</evidence>
<name>A0A7W8DAL3_9GAMM</name>
<evidence type="ECO:0000256" key="3">
    <source>
        <dbReference type="ARBA" id="ARBA00023316"/>
    </source>
</evidence>
<reference evidence="9 10" key="1">
    <citation type="submission" date="2020-08" db="EMBL/GenBank/DDBJ databases">
        <title>Genomic Encyclopedia of Type Strains, Phase IV (KMG-IV): sequencing the most valuable type-strain genomes for metagenomic binning, comparative biology and taxonomic classification.</title>
        <authorList>
            <person name="Goeker M."/>
        </authorList>
    </citation>
    <scope>NUCLEOTIDE SEQUENCE [LARGE SCALE GENOMIC DNA]</scope>
    <source>
        <strain evidence="9 10">DSM 24163</strain>
    </source>
</reference>
<dbReference type="GO" id="GO:0009279">
    <property type="term" value="C:cell outer membrane"/>
    <property type="evidence" value="ECO:0007669"/>
    <property type="project" value="TreeGrafter"/>
</dbReference>
<dbReference type="Pfam" id="PF03330">
    <property type="entry name" value="DPBB_1"/>
    <property type="match status" value="1"/>
</dbReference>
<proteinExistence type="inferred from homology"/>
<feature type="chain" id="PRO_5031028681" description="Endolytic peptidoglycan transglycosylase RlpA" evidence="7">
    <location>
        <begin position="16"/>
        <end position="320"/>
    </location>
</feature>
<dbReference type="InterPro" id="IPR036908">
    <property type="entry name" value="RlpA-like_sf"/>
</dbReference>